<dbReference type="InterPro" id="IPR003960">
    <property type="entry name" value="ATPase_AAA_CS"/>
</dbReference>
<dbReference type="GO" id="GO:0005634">
    <property type="term" value="C:nucleus"/>
    <property type="evidence" value="ECO:0007669"/>
    <property type="project" value="TreeGrafter"/>
</dbReference>
<dbReference type="PROSITE" id="PS00674">
    <property type="entry name" value="AAA"/>
    <property type="match status" value="1"/>
</dbReference>
<evidence type="ECO:0000259" key="6">
    <source>
        <dbReference type="SMART" id="SM00382"/>
    </source>
</evidence>
<dbReference type="SMART" id="SM00382">
    <property type="entry name" value="AAA"/>
    <property type="match status" value="2"/>
</dbReference>
<keyword evidence="3" id="KW-0547">Nucleotide-binding</keyword>
<dbReference type="OrthoDB" id="27435at2759"/>
<keyword evidence="4" id="KW-0067">ATP-binding</keyword>
<keyword evidence="2" id="KW-0677">Repeat</keyword>
<dbReference type="GO" id="GO:0005524">
    <property type="term" value="F:ATP binding"/>
    <property type="evidence" value="ECO:0007669"/>
    <property type="project" value="UniProtKB-KW"/>
</dbReference>
<dbReference type="FunFam" id="3.40.50.300:FF:000018">
    <property type="entry name" value="Cell division control 48"/>
    <property type="match status" value="1"/>
</dbReference>
<feature type="domain" description="AAA+ ATPase" evidence="6">
    <location>
        <begin position="193"/>
        <end position="333"/>
    </location>
</feature>
<dbReference type="EMBL" id="ML996236">
    <property type="protein sequence ID" value="KAF2729749.1"/>
    <property type="molecule type" value="Genomic_DNA"/>
</dbReference>
<dbReference type="PRINTS" id="PR00830">
    <property type="entry name" value="ENDOLAPTASE"/>
</dbReference>
<evidence type="ECO:0000256" key="2">
    <source>
        <dbReference type="ARBA" id="ARBA00022737"/>
    </source>
</evidence>
<gene>
    <name evidence="7" type="ORF">EJ04DRAFT_501795</name>
</gene>
<dbReference type="PANTHER" id="PTHR23077:SF171">
    <property type="entry name" value="NUCLEAR VALOSIN-CONTAINING PROTEIN-LIKE"/>
    <property type="match status" value="1"/>
</dbReference>
<evidence type="ECO:0000313" key="8">
    <source>
        <dbReference type="Proteomes" id="UP000799444"/>
    </source>
</evidence>
<proteinExistence type="inferred from homology"/>
<protein>
    <submittedName>
        <fullName evidence="7">AAA family ATPase/60S ribosome export protein-like protein Rix7</fullName>
    </submittedName>
</protein>
<dbReference type="GO" id="GO:1990275">
    <property type="term" value="F:preribosome binding"/>
    <property type="evidence" value="ECO:0007669"/>
    <property type="project" value="TreeGrafter"/>
</dbReference>
<keyword evidence="8" id="KW-1185">Reference proteome</keyword>
<comment type="caution">
    <text evidence="7">The sequence shown here is derived from an EMBL/GenBank/DDBJ whole genome shotgun (WGS) entry which is preliminary data.</text>
</comment>
<evidence type="ECO:0000256" key="4">
    <source>
        <dbReference type="ARBA" id="ARBA00022840"/>
    </source>
</evidence>
<dbReference type="GO" id="GO:0042254">
    <property type="term" value="P:ribosome biogenesis"/>
    <property type="evidence" value="ECO:0007669"/>
    <property type="project" value="TreeGrafter"/>
</dbReference>
<dbReference type="GO" id="GO:0016887">
    <property type="term" value="F:ATP hydrolysis activity"/>
    <property type="evidence" value="ECO:0007669"/>
    <property type="project" value="InterPro"/>
</dbReference>
<feature type="region of interest" description="Disordered" evidence="5">
    <location>
        <begin position="122"/>
        <end position="157"/>
    </location>
</feature>
<name>A0A9P4UWX1_9PLEO</name>
<dbReference type="AlphaFoldDB" id="A0A9P4UWX1"/>
<evidence type="ECO:0000256" key="1">
    <source>
        <dbReference type="ARBA" id="ARBA00006914"/>
    </source>
</evidence>
<dbReference type="SUPFAM" id="SSF52540">
    <property type="entry name" value="P-loop containing nucleoside triphosphate hydrolases"/>
    <property type="match status" value="2"/>
</dbReference>
<dbReference type="FunFam" id="1.10.8.60:FF:000081">
    <property type="entry name" value="AAA family ATPase/60S ribosome export protein"/>
    <property type="match status" value="1"/>
</dbReference>
<evidence type="ECO:0000256" key="3">
    <source>
        <dbReference type="ARBA" id="ARBA00022741"/>
    </source>
</evidence>
<comment type="similarity">
    <text evidence="1">Belongs to the AAA ATPase family.</text>
</comment>
<dbReference type="InterPro" id="IPR041569">
    <property type="entry name" value="AAA_lid_3"/>
</dbReference>
<organism evidence="7 8">
    <name type="scientific">Polyplosphaeria fusca</name>
    <dbReference type="NCBI Taxonomy" id="682080"/>
    <lineage>
        <taxon>Eukaryota</taxon>
        <taxon>Fungi</taxon>
        <taxon>Dikarya</taxon>
        <taxon>Ascomycota</taxon>
        <taxon>Pezizomycotina</taxon>
        <taxon>Dothideomycetes</taxon>
        <taxon>Pleosporomycetidae</taxon>
        <taxon>Pleosporales</taxon>
        <taxon>Tetraplosphaeriaceae</taxon>
        <taxon>Polyplosphaeria</taxon>
    </lineage>
</organism>
<feature type="domain" description="AAA+ ATPase" evidence="6">
    <location>
        <begin position="507"/>
        <end position="643"/>
    </location>
</feature>
<dbReference type="Pfam" id="PF17862">
    <property type="entry name" value="AAA_lid_3"/>
    <property type="match status" value="2"/>
</dbReference>
<dbReference type="Gene3D" id="3.40.50.300">
    <property type="entry name" value="P-loop containing nucleotide triphosphate hydrolases"/>
    <property type="match status" value="2"/>
</dbReference>
<dbReference type="GO" id="GO:0003723">
    <property type="term" value="F:RNA binding"/>
    <property type="evidence" value="ECO:0007669"/>
    <property type="project" value="TreeGrafter"/>
</dbReference>
<evidence type="ECO:0000256" key="5">
    <source>
        <dbReference type="SAM" id="MobiDB-lite"/>
    </source>
</evidence>
<dbReference type="InterPro" id="IPR003593">
    <property type="entry name" value="AAA+_ATPase"/>
</dbReference>
<evidence type="ECO:0000313" key="7">
    <source>
        <dbReference type="EMBL" id="KAF2729749.1"/>
    </source>
</evidence>
<dbReference type="PANTHER" id="PTHR23077">
    <property type="entry name" value="AAA-FAMILY ATPASE"/>
    <property type="match status" value="1"/>
</dbReference>
<dbReference type="Proteomes" id="UP000799444">
    <property type="component" value="Unassembled WGS sequence"/>
</dbReference>
<dbReference type="Gene3D" id="1.10.8.60">
    <property type="match status" value="2"/>
</dbReference>
<dbReference type="InterPro" id="IPR027417">
    <property type="entry name" value="P-loop_NTPase"/>
</dbReference>
<dbReference type="FunFam" id="3.40.50.300:FF:000365">
    <property type="entry name" value="Ribosome biogenesis ATPase RIX7"/>
    <property type="match status" value="1"/>
</dbReference>
<dbReference type="InterPro" id="IPR050168">
    <property type="entry name" value="AAA_ATPase_domain"/>
</dbReference>
<accession>A0A9P4UWX1</accession>
<dbReference type="InterPro" id="IPR003959">
    <property type="entry name" value="ATPase_AAA_core"/>
</dbReference>
<sequence length="738" mass="80973">MMPRGRLQQGLDRDIYQVVQKYLDSQKDPNPARAKPYAIYDWLRTSNSSLKRRPKKQLEDSIERVLAIIQEDDAESSGPAPIERNFEVEDESSAANTSMDIMNQSIVSSWAGTRSNAAFSLANGKKRDVSGGNVEGERKKRKRQEKPTINTAAPGQFSLKDMGGVGPVLKQLKEHLVLPLLQPEEYTKAKIPIPRGILLHGPPGCGKTSMCRAFASALGVPFIEILGPSVVSGISGESEKQIREHFEKAKEAAPCLIFIDEIDVIAPKRDTAQSQMDKRMVAQLLISMDGLAMEGNDGKPVIVLAATNRPDSLDPALRRGGRFDTEINMGVPNEANRQLILKALTREPVLAPDVNFSVLAKRTAGFVGADLRDLVSKAGTWSMDQYRQSLEDQAAQLEGDMDIDSESVTQEPTTDVDVQSVLRLIKRAKNTSLARPAGFEVVAINMAAFEAVLPTITPSSKREGFATVPDVTWSDIGALKAVRKQLQAAIVEPIQNPQRYRDFGITAPAGVLLWGPPGCGKTLLAKAAAAESKANFISVNGPELLNKYVGESERAVRQVFSRARSSIPCVIFFDEMDALAPHRSNEVSEATSRVVNTLLSELDGLNDRNGIYVIAATNFPDMIDSAMLRPGRLEIPLYVPLPSPEARVSILRTVLSKMPIDPNLASFARADKCKNFSGADLTRLVRNAAQQALDRRSAAVEEEDFVMAAKEIPPSVGDMTRYEKLRERYETRLRVMDD</sequence>
<dbReference type="Pfam" id="PF00004">
    <property type="entry name" value="AAA"/>
    <property type="match status" value="2"/>
</dbReference>
<reference evidence="7" key="1">
    <citation type="journal article" date="2020" name="Stud. Mycol.">
        <title>101 Dothideomycetes genomes: a test case for predicting lifestyles and emergence of pathogens.</title>
        <authorList>
            <person name="Haridas S."/>
            <person name="Albert R."/>
            <person name="Binder M."/>
            <person name="Bloem J."/>
            <person name="Labutti K."/>
            <person name="Salamov A."/>
            <person name="Andreopoulos B."/>
            <person name="Baker S."/>
            <person name="Barry K."/>
            <person name="Bills G."/>
            <person name="Bluhm B."/>
            <person name="Cannon C."/>
            <person name="Castanera R."/>
            <person name="Culley D."/>
            <person name="Daum C."/>
            <person name="Ezra D."/>
            <person name="Gonzalez J."/>
            <person name="Henrissat B."/>
            <person name="Kuo A."/>
            <person name="Liang C."/>
            <person name="Lipzen A."/>
            <person name="Lutzoni F."/>
            <person name="Magnuson J."/>
            <person name="Mondo S."/>
            <person name="Nolan M."/>
            <person name="Ohm R."/>
            <person name="Pangilinan J."/>
            <person name="Park H.-J."/>
            <person name="Ramirez L."/>
            <person name="Alfaro M."/>
            <person name="Sun H."/>
            <person name="Tritt A."/>
            <person name="Yoshinaga Y."/>
            <person name="Zwiers L.-H."/>
            <person name="Turgeon B."/>
            <person name="Goodwin S."/>
            <person name="Spatafora J."/>
            <person name="Crous P."/>
            <person name="Grigoriev I."/>
        </authorList>
    </citation>
    <scope>NUCLEOTIDE SEQUENCE</scope>
    <source>
        <strain evidence="7">CBS 125425</strain>
    </source>
</reference>